<evidence type="ECO:0000256" key="2">
    <source>
        <dbReference type="SAM" id="Phobius"/>
    </source>
</evidence>
<organism evidence="5 6">
    <name type="scientific">Rubrivivax benzoatilyticus</name>
    <dbReference type="NCBI Taxonomy" id="316997"/>
    <lineage>
        <taxon>Bacteria</taxon>
        <taxon>Pseudomonadati</taxon>
        <taxon>Pseudomonadota</taxon>
        <taxon>Betaproteobacteria</taxon>
        <taxon>Burkholderiales</taxon>
        <taxon>Sphaerotilaceae</taxon>
        <taxon>Rubrivivax</taxon>
    </lineage>
</organism>
<feature type="signal peptide" evidence="3">
    <location>
        <begin position="1"/>
        <end position="28"/>
    </location>
</feature>
<dbReference type="InterPro" id="IPR008265">
    <property type="entry name" value="Lipase_GDSL_AS"/>
</dbReference>
<evidence type="ECO:0000256" key="1">
    <source>
        <dbReference type="ARBA" id="ARBA00022801"/>
    </source>
</evidence>
<dbReference type="SUPFAM" id="SSF52266">
    <property type="entry name" value="SGNH hydrolase"/>
    <property type="match status" value="1"/>
</dbReference>
<dbReference type="RefSeq" id="WP_009857582.1">
    <property type="nucleotide sequence ID" value="NZ_JAAOCD010000011.1"/>
</dbReference>
<dbReference type="InterPro" id="IPR013424">
    <property type="entry name" value="Ice-binding_C"/>
</dbReference>
<dbReference type="InterPro" id="IPR001087">
    <property type="entry name" value="GDSL"/>
</dbReference>
<keyword evidence="2" id="KW-0472">Membrane</keyword>
<dbReference type="CDD" id="cd01846">
    <property type="entry name" value="fatty_acyltransferase_like"/>
    <property type="match status" value="1"/>
</dbReference>
<dbReference type="PANTHER" id="PTHR45648">
    <property type="entry name" value="GDSL LIPASE/ACYLHYDROLASE FAMILY PROTEIN (AFU_ORTHOLOGUE AFUA_4G14700)"/>
    <property type="match status" value="1"/>
</dbReference>
<dbReference type="PROSITE" id="PS01098">
    <property type="entry name" value="LIPASE_GDSL_SER"/>
    <property type="match status" value="1"/>
</dbReference>
<accession>A0ABX0HYY6</accession>
<dbReference type="InterPro" id="IPR036514">
    <property type="entry name" value="SGNH_hydro_sf"/>
</dbReference>
<evidence type="ECO:0000313" key="5">
    <source>
        <dbReference type="EMBL" id="NHL00215.1"/>
    </source>
</evidence>
<dbReference type="Pfam" id="PF07589">
    <property type="entry name" value="PEP-CTERM"/>
    <property type="match status" value="1"/>
</dbReference>
<dbReference type="GO" id="GO:0016787">
    <property type="term" value="F:hydrolase activity"/>
    <property type="evidence" value="ECO:0007669"/>
    <property type="project" value="UniProtKB-KW"/>
</dbReference>
<keyword evidence="6" id="KW-1185">Reference proteome</keyword>
<keyword evidence="2" id="KW-0812">Transmembrane</keyword>
<dbReference type="Pfam" id="PF00657">
    <property type="entry name" value="Lipase_GDSL"/>
    <property type="match status" value="1"/>
</dbReference>
<evidence type="ECO:0000259" key="4">
    <source>
        <dbReference type="Pfam" id="PF07589"/>
    </source>
</evidence>
<name>A0ABX0HYY6_9BURK</name>
<reference evidence="5 6" key="1">
    <citation type="submission" date="2020-03" db="EMBL/GenBank/DDBJ databases">
        <title>Rubrivivax benzoatilyticus JA2 (sequenced after 10 years sub-culturing).</title>
        <authorList>
            <person name="Gupta D."/>
            <person name="Chintalapati S."/>
            <person name="Chintalapati V.R."/>
        </authorList>
    </citation>
    <scope>NUCLEOTIDE SEQUENCE [LARGE SCALE GENOMIC DNA]</scope>
    <source>
        <strain evidence="5 6">JA2-Mal</strain>
    </source>
</reference>
<dbReference type="EMBL" id="JAAOCD010000011">
    <property type="protein sequence ID" value="NHL00215.1"/>
    <property type="molecule type" value="Genomic_DNA"/>
</dbReference>
<dbReference type="Gene3D" id="3.40.50.1110">
    <property type="entry name" value="SGNH hydrolase"/>
    <property type="match status" value="1"/>
</dbReference>
<dbReference type="InterPro" id="IPR051058">
    <property type="entry name" value="GDSL_Est/Lipase"/>
</dbReference>
<comment type="caution">
    <text evidence="5">The sequence shown here is derived from an EMBL/GenBank/DDBJ whole genome shotgun (WGS) entry which is preliminary data.</text>
</comment>
<dbReference type="Proteomes" id="UP000802098">
    <property type="component" value="Unassembled WGS sequence"/>
</dbReference>
<keyword evidence="1 5" id="KW-0378">Hydrolase</keyword>
<proteinExistence type="predicted"/>
<sequence>MGIRQTMGRWTRGLAAAVALGMAGAAGAAPTFSSMVVFGDSLSDTGNVRNVLGSSNIIAVPAGYGANGRFSNGNVWHEYMAPAIGVPVATASRVSGASNTNFAYGGALIDDAGLPSAGLLTQYAQYNARQPGGADADALYVLWGGGNDIRDLVGNPDPLAGIAASLGNLQGMLTGLIGRGASTFLIPNLPDLGKIPENRGSAREASASAATVAWNDALHAMLLGLSGQASIYYFDVYSTFNDLLDDPASYGFTDTTGTCRRVTLLIFESACAAAATTVFWDSIHPTTAAHRVLGLAAADLLLNGRPLALAAAEVPEPATLLLVLLALAVVLSLQARRRRA</sequence>
<feature type="chain" id="PRO_5047504475" evidence="3">
    <location>
        <begin position="29"/>
        <end position="340"/>
    </location>
</feature>
<feature type="transmembrane region" description="Helical" evidence="2">
    <location>
        <begin position="318"/>
        <end position="335"/>
    </location>
</feature>
<evidence type="ECO:0000256" key="3">
    <source>
        <dbReference type="SAM" id="SignalP"/>
    </source>
</evidence>
<dbReference type="NCBIfam" id="TIGR02595">
    <property type="entry name" value="PEP_CTERM"/>
    <property type="match status" value="1"/>
</dbReference>
<evidence type="ECO:0000313" key="6">
    <source>
        <dbReference type="Proteomes" id="UP000802098"/>
    </source>
</evidence>
<gene>
    <name evidence="5" type="ORF">G7087_17665</name>
</gene>
<keyword evidence="3" id="KW-0732">Signal</keyword>
<dbReference type="PANTHER" id="PTHR45648:SF22">
    <property type="entry name" value="GDSL LIPASE_ACYLHYDROLASE FAMILY PROTEIN (AFU_ORTHOLOGUE AFUA_4G14700)"/>
    <property type="match status" value="1"/>
</dbReference>
<keyword evidence="2" id="KW-1133">Transmembrane helix</keyword>
<feature type="domain" description="Ice-binding protein C-terminal" evidence="4">
    <location>
        <begin position="314"/>
        <end position="338"/>
    </location>
</feature>
<protein>
    <submittedName>
        <fullName evidence="5">SGNH/GDSL hydrolase family protein</fullName>
    </submittedName>
</protein>